<evidence type="ECO:0000256" key="4">
    <source>
        <dbReference type="ARBA" id="ARBA00022692"/>
    </source>
</evidence>
<dbReference type="PANTHER" id="PTHR45624:SF26">
    <property type="entry name" value="CARRIER PROTEIN, PUTATIVE (AFU_ORTHOLOGUE AFUA_1G07710)-RELATED"/>
    <property type="match status" value="1"/>
</dbReference>
<accession>A0AAE0K0C3</accession>
<feature type="repeat" description="Solcar" evidence="10">
    <location>
        <begin position="192"/>
        <end position="294"/>
    </location>
</feature>
<dbReference type="InterPro" id="IPR018108">
    <property type="entry name" value="MCP_transmembrane"/>
</dbReference>
<proteinExistence type="inferred from homology"/>
<keyword evidence="9 10" id="KW-0472">Membrane</keyword>
<dbReference type="SUPFAM" id="SSF103506">
    <property type="entry name" value="Mitochondrial carrier"/>
    <property type="match status" value="1"/>
</dbReference>
<comment type="similarity">
    <text evidence="2 11">Belongs to the mitochondrial carrier (TC 2.A.29) family.</text>
</comment>
<dbReference type="GO" id="GO:0022857">
    <property type="term" value="F:transmembrane transporter activity"/>
    <property type="evidence" value="ECO:0007669"/>
    <property type="project" value="TreeGrafter"/>
</dbReference>
<evidence type="ECO:0000256" key="3">
    <source>
        <dbReference type="ARBA" id="ARBA00022448"/>
    </source>
</evidence>
<keyword evidence="8" id="KW-0496">Mitochondrion</keyword>
<dbReference type="GO" id="GO:0031966">
    <property type="term" value="C:mitochondrial membrane"/>
    <property type="evidence" value="ECO:0007669"/>
    <property type="project" value="UniProtKB-SubCell"/>
</dbReference>
<evidence type="ECO:0000256" key="9">
    <source>
        <dbReference type="ARBA" id="ARBA00023136"/>
    </source>
</evidence>
<evidence type="ECO:0000313" key="13">
    <source>
        <dbReference type="EMBL" id="KAK3367688.1"/>
    </source>
</evidence>
<evidence type="ECO:0000256" key="8">
    <source>
        <dbReference type="ARBA" id="ARBA00023128"/>
    </source>
</evidence>
<keyword evidence="6" id="KW-0999">Mitochondrion inner membrane</keyword>
<dbReference type="PROSITE" id="PS50920">
    <property type="entry name" value="SOLCAR"/>
    <property type="match status" value="1"/>
</dbReference>
<keyword evidence="3 11" id="KW-0813">Transport</keyword>
<dbReference type="EMBL" id="JAULSW010000011">
    <property type="protein sequence ID" value="KAK3367688.1"/>
    <property type="molecule type" value="Genomic_DNA"/>
</dbReference>
<dbReference type="AlphaFoldDB" id="A0AAE0K0C3"/>
<reference evidence="13" key="1">
    <citation type="journal article" date="2023" name="Mol. Phylogenet. Evol.">
        <title>Genome-scale phylogeny and comparative genomics of the fungal order Sordariales.</title>
        <authorList>
            <person name="Hensen N."/>
            <person name="Bonometti L."/>
            <person name="Westerberg I."/>
            <person name="Brannstrom I.O."/>
            <person name="Guillou S."/>
            <person name="Cros-Aarteil S."/>
            <person name="Calhoun S."/>
            <person name="Haridas S."/>
            <person name="Kuo A."/>
            <person name="Mondo S."/>
            <person name="Pangilinan J."/>
            <person name="Riley R."/>
            <person name="LaButti K."/>
            <person name="Andreopoulos B."/>
            <person name="Lipzen A."/>
            <person name="Chen C."/>
            <person name="Yan M."/>
            <person name="Daum C."/>
            <person name="Ng V."/>
            <person name="Clum A."/>
            <person name="Steindorff A."/>
            <person name="Ohm R.A."/>
            <person name="Martin F."/>
            <person name="Silar P."/>
            <person name="Natvig D.O."/>
            <person name="Lalanne C."/>
            <person name="Gautier V."/>
            <person name="Ament-Velasquez S.L."/>
            <person name="Kruys A."/>
            <person name="Hutchinson M.I."/>
            <person name="Powell A.J."/>
            <person name="Barry K."/>
            <person name="Miller A.N."/>
            <person name="Grigoriev I.V."/>
            <person name="Debuchy R."/>
            <person name="Gladieux P."/>
            <person name="Hiltunen Thoren M."/>
            <person name="Johannesson H."/>
        </authorList>
    </citation>
    <scope>NUCLEOTIDE SEQUENCE</scope>
    <source>
        <strain evidence="13">CBS 232.78</strain>
    </source>
</reference>
<protein>
    <submittedName>
        <fullName evidence="13">Mitochondrial carrier domain-containing protein</fullName>
    </submittedName>
</protein>
<dbReference type="Proteomes" id="UP001285441">
    <property type="component" value="Unassembled WGS sequence"/>
</dbReference>
<evidence type="ECO:0000256" key="1">
    <source>
        <dbReference type="ARBA" id="ARBA00004225"/>
    </source>
</evidence>
<evidence type="ECO:0000256" key="2">
    <source>
        <dbReference type="ARBA" id="ARBA00006375"/>
    </source>
</evidence>
<evidence type="ECO:0000256" key="12">
    <source>
        <dbReference type="SAM" id="MobiDB-lite"/>
    </source>
</evidence>
<evidence type="ECO:0000256" key="7">
    <source>
        <dbReference type="ARBA" id="ARBA00022989"/>
    </source>
</evidence>
<evidence type="ECO:0000256" key="6">
    <source>
        <dbReference type="ARBA" id="ARBA00022792"/>
    </source>
</evidence>
<reference evidence="13" key="2">
    <citation type="submission" date="2023-06" db="EMBL/GenBank/DDBJ databases">
        <authorList>
            <consortium name="Lawrence Berkeley National Laboratory"/>
            <person name="Haridas S."/>
            <person name="Hensen N."/>
            <person name="Bonometti L."/>
            <person name="Westerberg I."/>
            <person name="Brannstrom I.O."/>
            <person name="Guillou S."/>
            <person name="Cros-Aarteil S."/>
            <person name="Calhoun S."/>
            <person name="Kuo A."/>
            <person name="Mondo S."/>
            <person name="Pangilinan J."/>
            <person name="Riley R."/>
            <person name="LaButti K."/>
            <person name="Andreopoulos B."/>
            <person name="Lipzen A."/>
            <person name="Chen C."/>
            <person name="Yanf M."/>
            <person name="Daum C."/>
            <person name="Ng V."/>
            <person name="Clum A."/>
            <person name="Steindorff A."/>
            <person name="Ohm R."/>
            <person name="Martin F."/>
            <person name="Silar P."/>
            <person name="Natvig D."/>
            <person name="Lalanne C."/>
            <person name="Gautier V."/>
            <person name="Ament-velasquez S.L."/>
            <person name="Kruys A."/>
            <person name="Hutchinson M.I."/>
            <person name="Powell A.J."/>
            <person name="Barry K."/>
            <person name="Miller A.N."/>
            <person name="Grigoriev I.V."/>
            <person name="Debuchy R."/>
            <person name="Gladieux P."/>
            <person name="Thoren M.H."/>
            <person name="Johannesson H."/>
        </authorList>
    </citation>
    <scope>NUCLEOTIDE SEQUENCE</scope>
    <source>
        <strain evidence="13">CBS 232.78</strain>
    </source>
</reference>
<evidence type="ECO:0000313" key="14">
    <source>
        <dbReference type="Proteomes" id="UP001285441"/>
    </source>
</evidence>
<keyword evidence="7" id="KW-1133">Transmembrane helix</keyword>
<comment type="caution">
    <text evidence="13">The sequence shown here is derived from an EMBL/GenBank/DDBJ whole genome shotgun (WGS) entry which is preliminary data.</text>
</comment>
<evidence type="ECO:0000256" key="11">
    <source>
        <dbReference type="RuleBase" id="RU000488"/>
    </source>
</evidence>
<dbReference type="Pfam" id="PF00153">
    <property type="entry name" value="Mito_carr"/>
    <property type="match status" value="1"/>
</dbReference>
<evidence type="ECO:0000256" key="5">
    <source>
        <dbReference type="ARBA" id="ARBA00022737"/>
    </source>
</evidence>
<comment type="subcellular location">
    <subcellularLocation>
        <location evidence="1">Mitochondrion membrane</location>
        <topology evidence="1">Multi-pass membrane protein</topology>
    </subcellularLocation>
</comment>
<keyword evidence="4 10" id="KW-0812">Transmembrane</keyword>
<keyword evidence="5" id="KW-0677">Repeat</keyword>
<dbReference type="Gene3D" id="1.50.40.10">
    <property type="entry name" value="Mitochondrial carrier domain"/>
    <property type="match status" value="1"/>
</dbReference>
<evidence type="ECO:0000256" key="10">
    <source>
        <dbReference type="PROSITE-ProRule" id="PRU00282"/>
    </source>
</evidence>
<dbReference type="InterPro" id="IPR050567">
    <property type="entry name" value="Mitochondrial_Carrier"/>
</dbReference>
<name>A0AAE0K0C3_9PEZI</name>
<gene>
    <name evidence="13" type="ORF">B0H63DRAFT_423772</name>
</gene>
<feature type="region of interest" description="Disordered" evidence="12">
    <location>
        <begin position="1"/>
        <end position="20"/>
    </location>
</feature>
<organism evidence="13 14">
    <name type="scientific">Podospora didyma</name>
    <dbReference type="NCBI Taxonomy" id="330526"/>
    <lineage>
        <taxon>Eukaryota</taxon>
        <taxon>Fungi</taxon>
        <taxon>Dikarya</taxon>
        <taxon>Ascomycota</taxon>
        <taxon>Pezizomycotina</taxon>
        <taxon>Sordariomycetes</taxon>
        <taxon>Sordariomycetidae</taxon>
        <taxon>Sordariales</taxon>
        <taxon>Podosporaceae</taxon>
        <taxon>Podospora</taxon>
    </lineage>
</organism>
<keyword evidence="14" id="KW-1185">Reference proteome</keyword>
<dbReference type="InterPro" id="IPR023395">
    <property type="entry name" value="MCP_dom_sf"/>
</dbReference>
<dbReference type="PANTHER" id="PTHR45624">
    <property type="entry name" value="MITOCHONDRIAL BASIC AMINO ACIDS TRANSPORTER-RELATED"/>
    <property type="match status" value="1"/>
</dbReference>
<sequence>MTRSSTESPDDTPKRAVTSSSVFYPGILPVVPDASQLPEKGPSSNAATGATAASARALTSQAVAFYFRAPVKAFFRTRVDYLAYARALQEAQQAALHQGLLSHLNHLPAPSISQGTWSNIWIWMKSRAHGSTPGLLTSAIRHYGWRVVPDQVLPPLIANVGVGAVLYTSYLHILGRLHPESALASKRVYPPPEPVQAFTAGFLAGSIQSVIAAPLDAVQARYDLGTSAAGMTGNGNPVPGTNGHGRPQSMWAFGAAKLREIGVRGIFAGWGLSFLKDSMGSAVFFTTFEYLKAQGYYGFVTWYYGALNEDTIVLLSRRRPTAAADIKKTHSGPGMPTLIRPHYAIEPAFLLLAGMGASFAQQTVLHPLSHIQVEHWERLEALDAQARKFRSDARLRASSSPKSLTPKPTWRMLRAYCAAYQETWATCLAEANTAKLSMRRWLYRGFWWNTIRQVPSTSAGLIIFELVRRKYGMGGEPVRINKDGYDILLN</sequence>